<proteinExistence type="inferred from homology"/>
<evidence type="ECO:0000313" key="8">
    <source>
        <dbReference type="Proteomes" id="UP001479436"/>
    </source>
</evidence>
<dbReference type="PIRSF" id="PIRSF005992">
    <property type="entry name" value="Clathrin_mu"/>
    <property type="match status" value="1"/>
</dbReference>
<dbReference type="InterPro" id="IPR001392">
    <property type="entry name" value="Clathrin_mu"/>
</dbReference>
<dbReference type="SUPFAM" id="SSF49447">
    <property type="entry name" value="Second domain of Mu2 adaptin subunit (ap50) of ap2 adaptor"/>
    <property type="match status" value="1"/>
</dbReference>
<dbReference type="Gene3D" id="3.30.450.60">
    <property type="match status" value="1"/>
</dbReference>
<evidence type="ECO:0000256" key="3">
    <source>
        <dbReference type="ARBA" id="ARBA00022927"/>
    </source>
</evidence>
<dbReference type="InterPro" id="IPR036168">
    <property type="entry name" value="AP2_Mu_C_sf"/>
</dbReference>
<evidence type="ECO:0000259" key="6">
    <source>
        <dbReference type="PROSITE" id="PS51072"/>
    </source>
</evidence>
<dbReference type="InterPro" id="IPR050431">
    <property type="entry name" value="Adaptor_comp_med_subunit"/>
</dbReference>
<protein>
    <recommendedName>
        <fullName evidence="6">MHD domain-containing protein</fullName>
    </recommendedName>
</protein>
<dbReference type="PRINTS" id="PR00314">
    <property type="entry name" value="CLATHRINADPT"/>
</dbReference>
<dbReference type="SUPFAM" id="SSF64356">
    <property type="entry name" value="SNARE-like"/>
    <property type="match status" value="1"/>
</dbReference>
<keyword evidence="4" id="KW-0472">Membrane</keyword>
<dbReference type="PROSITE" id="PS51072">
    <property type="entry name" value="MHD"/>
    <property type="match status" value="1"/>
</dbReference>
<comment type="similarity">
    <text evidence="5">Belongs to the adaptor complexes medium subunit family.</text>
</comment>
<evidence type="ECO:0000256" key="4">
    <source>
        <dbReference type="ARBA" id="ARBA00023136"/>
    </source>
</evidence>
<sequence>MFSQIFLLTNIGDTLLLKDYRFEHGLDTPSIFFKIYQEIGNPTPIFQGEGITFVYKLFNQVFIVGVVSEENTSEVKPLVMLEMLNGIVSGMIEIGGGFGETAIRRNLGLMYEILDEVIIDGTPVSTEVEYLREVIFNEPDTDLKSSFARIAIKQNHSVRAESIITHEQKLISKSEVFVDLLETITGTFNPSGEALRSEIEGAIIMKSFLKGDPELLLQLGGNFSTLSEDDPKPNAETVLLNQLNFHEKVDTKEFQSNRILKIEPKDGEVTLMKYRIEENSRFPFRIFTFFDEFPDDDRATEVVIRIRTDFPGNITAQECSLSFPLPKQTLSALNTITSDLTPNEKVNFDFDRKRIDWIIPKFTGCTEKTLRTKVLLEQSLNNDFEEFGQVDVRFQIANWTCSGMNIAKLQVFDKTCTHNTPKKWVRHLTVSGNYSQRF</sequence>
<reference evidence="7 8" key="1">
    <citation type="submission" date="2023-04" db="EMBL/GenBank/DDBJ databases">
        <title>Genome of Basidiobolus ranarum AG-B5.</title>
        <authorList>
            <person name="Stajich J.E."/>
            <person name="Carter-House D."/>
            <person name="Gryganskyi A."/>
        </authorList>
    </citation>
    <scope>NUCLEOTIDE SEQUENCE [LARGE SCALE GENOMIC DNA]</scope>
    <source>
        <strain evidence="7 8">AG-B5</strain>
    </source>
</reference>
<dbReference type="Pfam" id="PF00928">
    <property type="entry name" value="Adap_comp_sub"/>
    <property type="match status" value="1"/>
</dbReference>
<evidence type="ECO:0000256" key="5">
    <source>
        <dbReference type="PIRNR" id="PIRNR005992"/>
    </source>
</evidence>
<name>A0ABR2WSA9_9FUNG</name>
<dbReference type="PANTHER" id="PTHR10529">
    <property type="entry name" value="AP COMPLEX SUBUNIT MU"/>
    <property type="match status" value="1"/>
</dbReference>
<comment type="subcellular location">
    <subcellularLocation>
        <location evidence="1">Endomembrane system</location>
    </subcellularLocation>
</comment>
<organism evidence="7 8">
    <name type="scientific">Basidiobolus ranarum</name>
    <dbReference type="NCBI Taxonomy" id="34480"/>
    <lineage>
        <taxon>Eukaryota</taxon>
        <taxon>Fungi</taxon>
        <taxon>Fungi incertae sedis</taxon>
        <taxon>Zoopagomycota</taxon>
        <taxon>Entomophthoromycotina</taxon>
        <taxon>Basidiobolomycetes</taxon>
        <taxon>Basidiobolales</taxon>
        <taxon>Basidiobolaceae</taxon>
        <taxon>Basidiobolus</taxon>
    </lineage>
</organism>
<evidence type="ECO:0000256" key="2">
    <source>
        <dbReference type="ARBA" id="ARBA00022448"/>
    </source>
</evidence>
<feature type="domain" description="MHD" evidence="6">
    <location>
        <begin position="173"/>
        <end position="437"/>
    </location>
</feature>
<comment type="caution">
    <text evidence="7">The sequence shown here is derived from an EMBL/GenBank/DDBJ whole genome shotgun (WGS) entry which is preliminary data.</text>
</comment>
<dbReference type="EMBL" id="JASJQH010000433">
    <property type="protein sequence ID" value="KAK9764408.1"/>
    <property type="molecule type" value="Genomic_DNA"/>
</dbReference>
<keyword evidence="8" id="KW-1185">Reference proteome</keyword>
<gene>
    <name evidence="7" type="ORF">K7432_008102</name>
</gene>
<dbReference type="Proteomes" id="UP001479436">
    <property type="component" value="Unassembled WGS sequence"/>
</dbReference>
<evidence type="ECO:0000256" key="1">
    <source>
        <dbReference type="ARBA" id="ARBA00004308"/>
    </source>
</evidence>
<evidence type="ECO:0000313" key="7">
    <source>
        <dbReference type="EMBL" id="KAK9764408.1"/>
    </source>
</evidence>
<accession>A0ABR2WSA9</accession>
<keyword evidence="3 5" id="KW-0653">Protein transport</keyword>
<dbReference type="Gene3D" id="2.60.40.1170">
    <property type="entry name" value="Mu homology domain, subdomain B"/>
    <property type="match status" value="2"/>
</dbReference>
<dbReference type="InterPro" id="IPR011012">
    <property type="entry name" value="Longin-like_dom_sf"/>
</dbReference>
<keyword evidence="2 5" id="KW-0813">Transport</keyword>
<dbReference type="InterPro" id="IPR028565">
    <property type="entry name" value="MHD"/>
</dbReference>